<evidence type="ECO:0000256" key="6">
    <source>
        <dbReference type="SAM" id="MobiDB-lite"/>
    </source>
</evidence>
<dbReference type="GO" id="GO:0016829">
    <property type="term" value="F:lyase activity"/>
    <property type="evidence" value="ECO:0007669"/>
    <property type="project" value="UniProtKB-KW"/>
</dbReference>
<keyword evidence="2 5" id="KW-0378">Hydrolase</keyword>
<proteinExistence type="inferred from homology"/>
<evidence type="ECO:0000256" key="4">
    <source>
        <dbReference type="ARBA" id="ARBA00023242"/>
    </source>
</evidence>
<dbReference type="EC" id="3.1.4.-" evidence="5"/>
<dbReference type="GO" id="GO:1990838">
    <property type="term" value="F:poly(U)-specific exoribonuclease activity, producing 3' uridine cyclic phosphate ends"/>
    <property type="evidence" value="ECO:0007669"/>
    <property type="project" value="UniProtKB-UniRule"/>
</dbReference>
<dbReference type="EMBL" id="JBJQOH010000001">
    <property type="protein sequence ID" value="KAL3700233.1"/>
    <property type="molecule type" value="Genomic_DNA"/>
</dbReference>
<evidence type="ECO:0000256" key="1">
    <source>
        <dbReference type="ARBA" id="ARBA00022722"/>
    </source>
</evidence>
<evidence type="ECO:0000313" key="8">
    <source>
        <dbReference type="Proteomes" id="UP001633002"/>
    </source>
</evidence>
<keyword evidence="4 5" id="KW-0539">Nucleus</keyword>
<keyword evidence="3" id="KW-0456">Lyase</keyword>
<dbReference type="Gene3D" id="3.90.1140.10">
    <property type="entry name" value="Cyclic phosphodiesterase"/>
    <property type="match status" value="1"/>
</dbReference>
<feature type="active site" description="Proton donor/acceptor" evidence="5">
    <location>
        <position position="135"/>
    </location>
</feature>
<gene>
    <name evidence="7" type="ORF">R1sor_018255</name>
</gene>
<evidence type="ECO:0000256" key="2">
    <source>
        <dbReference type="ARBA" id="ARBA00022801"/>
    </source>
</evidence>
<keyword evidence="8" id="KW-1185">Reference proteome</keyword>
<dbReference type="GO" id="GO:0034477">
    <property type="term" value="P:U6 snRNA 3'-end processing"/>
    <property type="evidence" value="ECO:0007669"/>
    <property type="project" value="UniProtKB-UniRule"/>
</dbReference>
<dbReference type="AlphaFoldDB" id="A0ABD3I9A2"/>
<dbReference type="InterPro" id="IPR027521">
    <property type="entry name" value="Usb1"/>
</dbReference>
<organism evidence="7 8">
    <name type="scientific">Riccia sorocarpa</name>
    <dbReference type="NCBI Taxonomy" id="122646"/>
    <lineage>
        <taxon>Eukaryota</taxon>
        <taxon>Viridiplantae</taxon>
        <taxon>Streptophyta</taxon>
        <taxon>Embryophyta</taxon>
        <taxon>Marchantiophyta</taxon>
        <taxon>Marchantiopsida</taxon>
        <taxon>Marchantiidae</taxon>
        <taxon>Marchantiales</taxon>
        <taxon>Ricciaceae</taxon>
        <taxon>Riccia</taxon>
    </lineage>
</organism>
<evidence type="ECO:0000256" key="5">
    <source>
        <dbReference type="HAMAP-Rule" id="MF_03040"/>
    </source>
</evidence>
<dbReference type="GO" id="GO:0005634">
    <property type="term" value="C:nucleus"/>
    <property type="evidence" value="ECO:0007669"/>
    <property type="project" value="UniProtKB-SubCell"/>
</dbReference>
<dbReference type="Proteomes" id="UP001633002">
    <property type="component" value="Unassembled WGS sequence"/>
</dbReference>
<feature type="region of interest" description="Disordered" evidence="6">
    <location>
        <begin position="1"/>
        <end position="22"/>
    </location>
</feature>
<dbReference type="PANTHER" id="PTHR13522:SF3">
    <property type="entry name" value="U6 SNRNA PHOSPHODIESTERASE 1"/>
    <property type="match status" value="1"/>
</dbReference>
<comment type="similarity">
    <text evidence="5">Belongs to the 2H phosphoesterase superfamily. USB1 family.</text>
</comment>
<evidence type="ECO:0000313" key="7">
    <source>
        <dbReference type="EMBL" id="KAL3700233.1"/>
    </source>
</evidence>
<dbReference type="HAMAP" id="MF_03040">
    <property type="entry name" value="USB1"/>
    <property type="match status" value="1"/>
</dbReference>
<sequence>MDALKMYGDSDSDDEEQHSSINPPLEKTLQQSLVATHSSVILPPPPDELLRIPSSIQEIDGDAYGGRIRSFPHVEGNFALHAYIPVTIPSHARGRVLPLVERAFRRFPKLRPLDDGGVDVCPDPGMTSKLDGEYHVSLSRTVPVRMHQIESIVSKLRRRLASQNRYFIEFGSWEVFTNDERTRTFLSLEVVTASASEVKKQVLAVDEVFKLHNLPTFYENPRPHISLGWALGDVSRDLKVVADELNKFQNYQAVLWSSHVKKVECKAGQRVYVVWE</sequence>
<name>A0ABD3I9A2_9MARC</name>
<accession>A0ABD3I9A2</accession>
<evidence type="ECO:0000256" key="3">
    <source>
        <dbReference type="ARBA" id="ARBA00023239"/>
    </source>
</evidence>
<protein>
    <recommendedName>
        <fullName evidence="5">U6 snRNA phosphodiesterase</fullName>
        <ecNumber evidence="5">3.1.4.-</ecNumber>
    </recommendedName>
</protein>
<dbReference type="PANTHER" id="PTHR13522">
    <property type="entry name" value="U6 SNRNA PHOSPHODIESTERASE 1"/>
    <property type="match status" value="1"/>
</dbReference>
<reference evidence="7 8" key="1">
    <citation type="submission" date="2024-09" db="EMBL/GenBank/DDBJ databases">
        <title>Chromosome-scale assembly of Riccia sorocarpa.</title>
        <authorList>
            <person name="Paukszto L."/>
        </authorList>
    </citation>
    <scope>NUCLEOTIDE SEQUENCE [LARGE SCALE GENOMIC DNA]</scope>
    <source>
        <strain evidence="7">LP-2024</strain>
        <tissue evidence="7">Aerial parts of the thallus</tissue>
    </source>
</reference>
<comment type="subcellular location">
    <subcellularLocation>
        <location evidence="5">Nucleus</location>
    </subcellularLocation>
</comment>
<comment type="function">
    <text evidence="5">Phosphodiesterase responsible for the U6 snRNA 3' end processing. Acts as an exoribonuclease (RNase) responsible for trimming the poly(U) tract of the last nucleotides in the pre-U6 snRNA molecule, leading to the formation of mature U6 snRNA.</text>
</comment>
<dbReference type="Pfam" id="PF09749">
    <property type="entry name" value="HVSL"/>
    <property type="match status" value="1"/>
</dbReference>
<dbReference type="FunFam" id="3.90.1140.10:FF:000008">
    <property type="entry name" value="U6 snRNA phosphodiesterase"/>
    <property type="match status" value="1"/>
</dbReference>
<keyword evidence="1 5" id="KW-0540">Nuclease</keyword>
<comment type="caution">
    <text evidence="7">The sequence shown here is derived from an EMBL/GenBank/DDBJ whole genome shotgun (WGS) entry which is preliminary data.</text>
</comment>
<feature type="active site" description="Proton donor/acceptor" evidence="5">
    <location>
        <position position="224"/>
    </location>
</feature>